<protein>
    <submittedName>
        <fullName evidence="1">Uncharacterized protein</fullName>
    </submittedName>
</protein>
<dbReference type="Proteomes" id="UP000510647">
    <property type="component" value="Chromosome 4"/>
</dbReference>
<gene>
    <name evidence="1" type="ORF">HG537_0D00650</name>
</gene>
<evidence type="ECO:0000313" key="2">
    <source>
        <dbReference type="Proteomes" id="UP000510647"/>
    </source>
</evidence>
<dbReference type="OrthoDB" id="4068191at2759"/>
<accession>A0A7H9HUG5</accession>
<dbReference type="AlphaFoldDB" id="A0A7H9HUG5"/>
<organism evidence="1 2">
    <name type="scientific">Torulaspora globosa</name>
    <dbReference type="NCBI Taxonomy" id="48254"/>
    <lineage>
        <taxon>Eukaryota</taxon>
        <taxon>Fungi</taxon>
        <taxon>Dikarya</taxon>
        <taxon>Ascomycota</taxon>
        <taxon>Saccharomycotina</taxon>
        <taxon>Saccharomycetes</taxon>
        <taxon>Saccharomycetales</taxon>
        <taxon>Saccharomycetaceae</taxon>
        <taxon>Torulaspora</taxon>
    </lineage>
</organism>
<sequence length="389" mass="44398">MMSEVGDCAETLKLFRRCSLEQVRDYDVELSSKIDKTKRKFREELRTHYRDILKVTEDVDRLHGELKCGDALFMELCFKDDLFRLTKLPEFQSHGTLKAGSSVSFNETQSQPVLAVSQWVLAVSDMISRFATSYSSSKLFDSVMQGFESLKSVQDRLESYREVISNKCDALLRFACSPDASFNVSQRIQVYNLAVLGSDTHLPWDTDLVAKLEQQTFDFILENHLDDTLGSNDELICSFVAAEQFKHKLSSKLKADITAQLQRLDEILDAKQEDLIPPDLPTLSAADIQELVQECQYYSMGLVTNQQVEWYKTIVHLIDLIEKLERYSDESSGNELRNELIKKLQKGTTATHPDEEPASTDDLVSKIMDDFNRENLNRTIESTIQSLTA</sequence>
<evidence type="ECO:0000313" key="1">
    <source>
        <dbReference type="EMBL" id="QLQ80065.1"/>
    </source>
</evidence>
<keyword evidence="2" id="KW-1185">Reference proteome</keyword>
<name>A0A7H9HUG5_9SACH</name>
<reference evidence="1 2" key="1">
    <citation type="submission" date="2020-06" db="EMBL/GenBank/DDBJ databases">
        <title>The yeast mating-type switching endonuclease HO is a domesticated member of an unorthodox homing genetic element family.</title>
        <authorList>
            <person name="Coughlan A.Y."/>
            <person name="Lombardi L."/>
            <person name="Braun-Galleani S."/>
            <person name="Martos A.R."/>
            <person name="Galeote V."/>
            <person name="Bigey F."/>
            <person name="Dequin S."/>
            <person name="Byrne K.P."/>
            <person name="Wolfe K.H."/>
        </authorList>
    </citation>
    <scope>NUCLEOTIDE SEQUENCE [LARGE SCALE GENOMIC DNA]</scope>
    <source>
        <strain evidence="1 2">CBS2947</strain>
    </source>
</reference>
<dbReference type="EMBL" id="CP059270">
    <property type="protein sequence ID" value="QLQ80065.1"/>
    <property type="molecule type" value="Genomic_DNA"/>
</dbReference>
<proteinExistence type="predicted"/>